<dbReference type="Proteomes" id="UP001341840">
    <property type="component" value="Unassembled WGS sequence"/>
</dbReference>
<name>A0ABU6UW01_9FABA</name>
<comment type="caution">
    <text evidence="1">The sequence shown here is derived from an EMBL/GenBank/DDBJ whole genome shotgun (WGS) entry which is preliminary data.</text>
</comment>
<reference evidence="1 2" key="1">
    <citation type="journal article" date="2023" name="Plants (Basel)">
        <title>Bridging the Gap: Combining Genomics and Transcriptomics Approaches to Understand Stylosanthes scabra, an Orphan Legume from the Brazilian Caatinga.</title>
        <authorList>
            <person name="Ferreira-Neto J.R.C."/>
            <person name="da Silva M.D."/>
            <person name="Binneck E."/>
            <person name="de Melo N.F."/>
            <person name="da Silva R.H."/>
            <person name="de Melo A.L.T.M."/>
            <person name="Pandolfi V."/>
            <person name="Bustamante F.O."/>
            <person name="Brasileiro-Vidal A.C."/>
            <person name="Benko-Iseppon A.M."/>
        </authorList>
    </citation>
    <scope>NUCLEOTIDE SEQUENCE [LARGE SCALE GENOMIC DNA]</scope>
    <source>
        <tissue evidence="1">Leaves</tissue>
    </source>
</reference>
<sequence length="117" mass="13847">MMGLFDIALFHRVYFGYENGRMRFMHLQKIIIEDNDNDLCSLYETEEYLMHFGYPKDDIAALWYNDPLNDEFEIAINGGNDEGFPEIGWMDVGGINRDNMRELVRKLMLLLRKKCLV</sequence>
<accession>A0ABU6UW01</accession>
<gene>
    <name evidence="1" type="ORF">PIB30_086929</name>
</gene>
<dbReference type="EMBL" id="JASCZI010122338">
    <property type="protein sequence ID" value="MED6164153.1"/>
    <property type="molecule type" value="Genomic_DNA"/>
</dbReference>
<proteinExistence type="predicted"/>
<keyword evidence="2" id="KW-1185">Reference proteome</keyword>
<organism evidence="1 2">
    <name type="scientific">Stylosanthes scabra</name>
    <dbReference type="NCBI Taxonomy" id="79078"/>
    <lineage>
        <taxon>Eukaryota</taxon>
        <taxon>Viridiplantae</taxon>
        <taxon>Streptophyta</taxon>
        <taxon>Embryophyta</taxon>
        <taxon>Tracheophyta</taxon>
        <taxon>Spermatophyta</taxon>
        <taxon>Magnoliopsida</taxon>
        <taxon>eudicotyledons</taxon>
        <taxon>Gunneridae</taxon>
        <taxon>Pentapetalae</taxon>
        <taxon>rosids</taxon>
        <taxon>fabids</taxon>
        <taxon>Fabales</taxon>
        <taxon>Fabaceae</taxon>
        <taxon>Papilionoideae</taxon>
        <taxon>50 kb inversion clade</taxon>
        <taxon>dalbergioids sensu lato</taxon>
        <taxon>Dalbergieae</taxon>
        <taxon>Pterocarpus clade</taxon>
        <taxon>Stylosanthes</taxon>
    </lineage>
</organism>
<evidence type="ECO:0000313" key="1">
    <source>
        <dbReference type="EMBL" id="MED6164153.1"/>
    </source>
</evidence>
<protein>
    <submittedName>
        <fullName evidence="1">Uncharacterized protein</fullName>
    </submittedName>
</protein>
<evidence type="ECO:0000313" key="2">
    <source>
        <dbReference type="Proteomes" id="UP001341840"/>
    </source>
</evidence>